<feature type="region of interest" description="Disordered" evidence="1">
    <location>
        <begin position="272"/>
        <end position="305"/>
    </location>
</feature>
<feature type="compositionally biased region" description="Low complexity" evidence="1">
    <location>
        <begin position="604"/>
        <end position="623"/>
    </location>
</feature>
<name>A0A2H3JAT8_WOLCO</name>
<sequence length="669" mass="73789">MDTSEMSTDFKFPGPASDASDTGSAPESPVPHHKPSRQFAYYPSMKSSNKPQKPFSRSAAKRESVMALGSIEHLQHYFTKSGIAAPSNPLNKPNSGMVPAIGGPSSLTIAPFAQKVRDFELPPSPVVPQIVQPTFPPFVKTYETDAEHLRPGVIDDLNAVAAGWNLDGGHSAQDPGLLGAGEKGHLDVLELLKTTTRAVRSVRNYLVSLPDESATPMLQTYFRPQSLPSAPPPRRATHPDPSSEPLARIRRGALDVLTVLRDLEERARLPLEHDAYDAQSEHSSVPDAGVQSRGASPTSHLEESEFVDADTSISISFVEIGGRQKAIPVWDDEATSFDMTEEEREKRERWDERLVVGGGWLYRQDIRLSDLIREREVVGRYLDIVDEVLFGGVKDGQRGWVRERERALKLERAKVRRSTADTLSGTPTSARRASRRVVSANMMDAMRSMAVTEEPEEMESVTEEDTVDDEDLPDWAKRSTFEDNPLGRLHALLVACLPTNLLPLLPPSSSGRAAILEALSSGQLLCIAYNMGVRRSRKPWGFVSKDAIHDIAALEAQSPDDPQHPENSKRGWTFRRTDNLRLWAAALKIRYLLPIASPAKPGAPQTSPSTSTMSLLSPTSPSSRIRADEDPIMFDAPLVARQDNGWEDMLETTVLKWVDAVVGEKRGER</sequence>
<feature type="region of interest" description="Disordered" evidence="1">
    <location>
        <begin position="451"/>
        <end position="470"/>
    </location>
</feature>
<dbReference type="AlphaFoldDB" id="A0A2H3JAT8"/>
<dbReference type="OMA" id="GWLYRQD"/>
<dbReference type="EMBL" id="KB467832">
    <property type="protein sequence ID" value="PCH34778.1"/>
    <property type="molecule type" value="Genomic_DNA"/>
</dbReference>
<dbReference type="STRING" id="742152.A0A2H3JAT8"/>
<evidence type="ECO:0000256" key="1">
    <source>
        <dbReference type="SAM" id="MobiDB-lite"/>
    </source>
</evidence>
<organism evidence="2 3">
    <name type="scientific">Wolfiporia cocos (strain MD-104)</name>
    <name type="common">Brown rot fungus</name>
    <dbReference type="NCBI Taxonomy" id="742152"/>
    <lineage>
        <taxon>Eukaryota</taxon>
        <taxon>Fungi</taxon>
        <taxon>Dikarya</taxon>
        <taxon>Basidiomycota</taxon>
        <taxon>Agaricomycotina</taxon>
        <taxon>Agaricomycetes</taxon>
        <taxon>Polyporales</taxon>
        <taxon>Phaeolaceae</taxon>
        <taxon>Wolfiporia</taxon>
    </lineage>
</organism>
<feature type="region of interest" description="Disordered" evidence="1">
    <location>
        <begin position="599"/>
        <end position="623"/>
    </location>
</feature>
<evidence type="ECO:0000313" key="3">
    <source>
        <dbReference type="Proteomes" id="UP000218811"/>
    </source>
</evidence>
<gene>
    <name evidence="2" type="ORF">WOLCODRAFT_139572</name>
</gene>
<dbReference type="PANTHER" id="PTHR38702:SF1">
    <property type="entry name" value="CALPONIN-HOMOLOGY (CH) DOMAIN-CONTAINING PROTEIN"/>
    <property type="match status" value="1"/>
</dbReference>
<keyword evidence="3" id="KW-1185">Reference proteome</keyword>
<proteinExistence type="predicted"/>
<reference evidence="2 3" key="1">
    <citation type="journal article" date="2012" name="Science">
        <title>The Paleozoic origin of enzymatic lignin decomposition reconstructed from 31 fungal genomes.</title>
        <authorList>
            <person name="Floudas D."/>
            <person name="Binder M."/>
            <person name="Riley R."/>
            <person name="Barry K."/>
            <person name="Blanchette R.A."/>
            <person name="Henrissat B."/>
            <person name="Martinez A.T."/>
            <person name="Otillar R."/>
            <person name="Spatafora J.W."/>
            <person name="Yadav J.S."/>
            <person name="Aerts A."/>
            <person name="Benoit I."/>
            <person name="Boyd A."/>
            <person name="Carlson A."/>
            <person name="Copeland A."/>
            <person name="Coutinho P.M."/>
            <person name="de Vries R.P."/>
            <person name="Ferreira P."/>
            <person name="Findley K."/>
            <person name="Foster B."/>
            <person name="Gaskell J."/>
            <person name="Glotzer D."/>
            <person name="Gorecki P."/>
            <person name="Heitman J."/>
            <person name="Hesse C."/>
            <person name="Hori C."/>
            <person name="Igarashi K."/>
            <person name="Jurgens J.A."/>
            <person name="Kallen N."/>
            <person name="Kersten P."/>
            <person name="Kohler A."/>
            <person name="Kuees U."/>
            <person name="Kumar T.K.A."/>
            <person name="Kuo A."/>
            <person name="LaButti K."/>
            <person name="Larrondo L.F."/>
            <person name="Lindquist E."/>
            <person name="Ling A."/>
            <person name="Lombard V."/>
            <person name="Lucas S."/>
            <person name="Lundell T."/>
            <person name="Martin R."/>
            <person name="McLaughlin D.J."/>
            <person name="Morgenstern I."/>
            <person name="Morin E."/>
            <person name="Murat C."/>
            <person name="Nagy L.G."/>
            <person name="Nolan M."/>
            <person name="Ohm R.A."/>
            <person name="Patyshakuliyeva A."/>
            <person name="Rokas A."/>
            <person name="Ruiz-Duenas F.J."/>
            <person name="Sabat G."/>
            <person name="Salamov A."/>
            <person name="Samejima M."/>
            <person name="Schmutz J."/>
            <person name="Slot J.C."/>
            <person name="St John F."/>
            <person name="Stenlid J."/>
            <person name="Sun H."/>
            <person name="Sun S."/>
            <person name="Syed K."/>
            <person name="Tsang A."/>
            <person name="Wiebenga A."/>
            <person name="Young D."/>
            <person name="Pisabarro A."/>
            <person name="Eastwood D.C."/>
            <person name="Martin F."/>
            <person name="Cullen D."/>
            <person name="Grigoriev I.V."/>
            <person name="Hibbett D.S."/>
        </authorList>
    </citation>
    <scope>NUCLEOTIDE SEQUENCE [LARGE SCALE GENOMIC DNA]</scope>
    <source>
        <strain evidence="2 3">MD-104</strain>
    </source>
</reference>
<dbReference type="PANTHER" id="PTHR38702">
    <property type="entry name" value="CALPONIN-HOMOLOGY (CH) DOMAIN-CONTAINING PROTEIN"/>
    <property type="match status" value="1"/>
</dbReference>
<accession>A0A2H3JAT8</accession>
<feature type="region of interest" description="Disordered" evidence="1">
    <location>
        <begin position="223"/>
        <end position="248"/>
    </location>
</feature>
<evidence type="ECO:0000313" key="2">
    <source>
        <dbReference type="EMBL" id="PCH34778.1"/>
    </source>
</evidence>
<protein>
    <submittedName>
        <fullName evidence="2">Uncharacterized protein</fullName>
    </submittedName>
</protein>
<feature type="region of interest" description="Disordered" evidence="1">
    <location>
        <begin position="1"/>
        <end position="61"/>
    </location>
</feature>
<feature type="compositionally biased region" description="Acidic residues" evidence="1">
    <location>
        <begin position="453"/>
        <end position="470"/>
    </location>
</feature>
<dbReference type="OrthoDB" id="2942533at2759"/>
<dbReference type="Proteomes" id="UP000218811">
    <property type="component" value="Unassembled WGS sequence"/>
</dbReference>